<evidence type="ECO:0000313" key="3">
    <source>
        <dbReference type="Proteomes" id="UP000030003"/>
    </source>
</evidence>
<accession>A0A0A0MAL6</accession>
<proteinExistence type="predicted"/>
<comment type="caution">
    <text evidence="2">The sequence shown here is derived from an EMBL/GenBank/DDBJ whole genome shotgun (WGS) entry which is preliminary data.</text>
</comment>
<dbReference type="AlphaFoldDB" id="A0A0A0MAL6"/>
<dbReference type="RefSeq" id="WP_027068957.1">
    <property type="nucleotide sequence ID" value="NZ_AUHT01000004.1"/>
</dbReference>
<protein>
    <submittedName>
        <fullName evidence="2">Uncharacterized protein</fullName>
    </submittedName>
</protein>
<evidence type="ECO:0000313" key="2">
    <source>
        <dbReference type="EMBL" id="KGO99172.1"/>
    </source>
</evidence>
<feature type="transmembrane region" description="Helical" evidence="1">
    <location>
        <begin position="12"/>
        <end position="31"/>
    </location>
</feature>
<evidence type="ECO:0000256" key="1">
    <source>
        <dbReference type="SAM" id="Phobius"/>
    </source>
</evidence>
<keyword evidence="1" id="KW-0812">Transmembrane</keyword>
<organism evidence="2 3">
    <name type="scientific">Lysobacter defluvii IMMIB APB-9 = DSM 18482</name>
    <dbReference type="NCBI Taxonomy" id="1385515"/>
    <lineage>
        <taxon>Bacteria</taxon>
        <taxon>Pseudomonadati</taxon>
        <taxon>Pseudomonadota</taxon>
        <taxon>Gammaproteobacteria</taxon>
        <taxon>Lysobacterales</taxon>
        <taxon>Lysobacteraceae</taxon>
        <taxon>Novilysobacter</taxon>
    </lineage>
</organism>
<dbReference type="EMBL" id="AVBH01000028">
    <property type="protein sequence ID" value="KGO99172.1"/>
    <property type="molecule type" value="Genomic_DNA"/>
</dbReference>
<name>A0A0A0MAL6_9GAMM</name>
<feature type="transmembrane region" description="Helical" evidence="1">
    <location>
        <begin position="37"/>
        <end position="55"/>
    </location>
</feature>
<dbReference type="STRING" id="1385515.GCA_000423325_00411"/>
<sequence length="77" mass="7959">MGNFGLTNPYLKFGVVLLLLGAAVLAVPFVFETRESLTVYSGLGLTLFLAGAVIYTGGRIAKAVRGLSGRVPGDSKG</sequence>
<keyword evidence="1" id="KW-0472">Membrane</keyword>
<reference evidence="2 3" key="1">
    <citation type="submission" date="2013-08" db="EMBL/GenBank/DDBJ databases">
        <title>Genomic analysis of Lysobacter defluvii.</title>
        <authorList>
            <person name="Wang Q."/>
            <person name="Wang G."/>
        </authorList>
    </citation>
    <scope>NUCLEOTIDE SEQUENCE [LARGE SCALE GENOMIC DNA]</scope>
    <source>
        <strain evidence="2 3">IMMIB APB-9</strain>
    </source>
</reference>
<keyword evidence="1" id="KW-1133">Transmembrane helix</keyword>
<gene>
    <name evidence="2" type="ORF">N791_10940</name>
</gene>
<dbReference type="Proteomes" id="UP000030003">
    <property type="component" value="Unassembled WGS sequence"/>
</dbReference>
<keyword evidence="3" id="KW-1185">Reference proteome</keyword>